<keyword evidence="6 9" id="KW-1133">Transmembrane helix</keyword>
<dbReference type="InterPro" id="IPR055348">
    <property type="entry name" value="DctQ"/>
</dbReference>
<keyword evidence="3" id="KW-1003">Cell membrane</keyword>
<evidence type="ECO:0000256" key="8">
    <source>
        <dbReference type="ARBA" id="ARBA00038436"/>
    </source>
</evidence>
<keyword evidence="2 9" id="KW-0813">Transport</keyword>
<comment type="function">
    <text evidence="9">Part of the tripartite ATP-independent periplasmic (TRAP) transport system.</text>
</comment>
<dbReference type="OrthoDB" id="26202at2"/>
<gene>
    <name evidence="11" type="ORF">EH243_17435</name>
</gene>
<comment type="caution">
    <text evidence="11">The sequence shown here is derived from an EMBL/GenBank/DDBJ whole genome shotgun (WGS) entry which is preliminary data.</text>
</comment>
<keyword evidence="7 9" id="KW-0472">Membrane</keyword>
<protein>
    <recommendedName>
        <fullName evidence="9">TRAP transporter small permease protein</fullName>
    </recommendedName>
</protein>
<evidence type="ECO:0000313" key="12">
    <source>
        <dbReference type="Proteomes" id="UP000283087"/>
    </source>
</evidence>
<dbReference type="EMBL" id="RQXW01000023">
    <property type="protein sequence ID" value="RTE64403.1"/>
    <property type="molecule type" value="Genomic_DNA"/>
</dbReference>
<dbReference type="Pfam" id="PF04290">
    <property type="entry name" value="DctQ"/>
    <property type="match status" value="1"/>
</dbReference>
<dbReference type="InterPro" id="IPR007387">
    <property type="entry name" value="TRAP_DctQ"/>
</dbReference>
<dbReference type="GO" id="GO:0005886">
    <property type="term" value="C:plasma membrane"/>
    <property type="evidence" value="ECO:0007669"/>
    <property type="project" value="UniProtKB-SubCell"/>
</dbReference>
<dbReference type="GO" id="GO:0015740">
    <property type="term" value="P:C4-dicarboxylate transport"/>
    <property type="evidence" value="ECO:0007669"/>
    <property type="project" value="TreeGrafter"/>
</dbReference>
<name>A0A430KM02_9GAMM</name>
<feature type="transmembrane region" description="Helical" evidence="9">
    <location>
        <begin position="106"/>
        <end position="126"/>
    </location>
</feature>
<evidence type="ECO:0000256" key="2">
    <source>
        <dbReference type="ARBA" id="ARBA00022448"/>
    </source>
</evidence>
<evidence type="ECO:0000256" key="7">
    <source>
        <dbReference type="ARBA" id="ARBA00023136"/>
    </source>
</evidence>
<feature type="transmembrane region" description="Helical" evidence="9">
    <location>
        <begin position="24"/>
        <end position="47"/>
    </location>
</feature>
<dbReference type="PANTHER" id="PTHR35011:SF10">
    <property type="entry name" value="TRAP TRANSPORTER SMALL PERMEASE PROTEIN"/>
    <property type="match status" value="1"/>
</dbReference>
<dbReference type="Proteomes" id="UP000283087">
    <property type="component" value="Unassembled WGS sequence"/>
</dbReference>
<comment type="subcellular location">
    <subcellularLocation>
        <location evidence="1 9">Cell inner membrane</location>
        <topology evidence="1 9">Multi-pass membrane protein</topology>
    </subcellularLocation>
</comment>
<evidence type="ECO:0000259" key="10">
    <source>
        <dbReference type="Pfam" id="PF04290"/>
    </source>
</evidence>
<keyword evidence="4 9" id="KW-0997">Cell inner membrane</keyword>
<dbReference type="GO" id="GO:0022857">
    <property type="term" value="F:transmembrane transporter activity"/>
    <property type="evidence" value="ECO:0007669"/>
    <property type="project" value="UniProtKB-UniRule"/>
</dbReference>
<comment type="similarity">
    <text evidence="8 9">Belongs to the TRAP transporter small permease family.</text>
</comment>
<evidence type="ECO:0000256" key="6">
    <source>
        <dbReference type="ARBA" id="ARBA00022989"/>
    </source>
</evidence>
<sequence length="191" mass="21118">MAFVIWPPVQSFYMENDMAIIQRLVRHLCTICMIGATTAITTLVLLILTEILLRSVFDSSLLVTEEFAGYLVSGAIILALAPTFHDGAMIRLTLLSDCLSENHRKVLELCMTLIALFVVLFWARYILRAALKLFDRGVTSPGVFAFPLWIPEGVTLFGLVSLAVVIFAHGLNLIWPKASVNTNEGAIDYGD</sequence>
<evidence type="ECO:0000256" key="1">
    <source>
        <dbReference type="ARBA" id="ARBA00004429"/>
    </source>
</evidence>
<keyword evidence="12" id="KW-1185">Reference proteome</keyword>
<evidence type="ECO:0000256" key="4">
    <source>
        <dbReference type="ARBA" id="ARBA00022519"/>
    </source>
</evidence>
<comment type="subunit">
    <text evidence="9">The complex comprises the extracytoplasmic solute receptor protein and the two transmembrane proteins.</text>
</comment>
<evidence type="ECO:0000256" key="3">
    <source>
        <dbReference type="ARBA" id="ARBA00022475"/>
    </source>
</evidence>
<accession>A0A430KM02</accession>
<feature type="transmembrane region" description="Helical" evidence="9">
    <location>
        <begin position="67"/>
        <end position="85"/>
    </location>
</feature>
<reference evidence="11 12" key="1">
    <citation type="submission" date="2018-11" db="EMBL/GenBank/DDBJ databases">
        <title>The draft genome sequence of Amphritea opalescens ANRC-JH13T.</title>
        <authorList>
            <person name="Fang Z."/>
            <person name="Zhang Y."/>
            <person name="Han X."/>
        </authorList>
    </citation>
    <scope>NUCLEOTIDE SEQUENCE [LARGE SCALE GENOMIC DNA]</scope>
    <source>
        <strain evidence="11 12">ANRC-JH13</strain>
    </source>
</reference>
<evidence type="ECO:0000313" key="11">
    <source>
        <dbReference type="EMBL" id="RTE64403.1"/>
    </source>
</evidence>
<proteinExistence type="inferred from homology"/>
<dbReference type="PANTHER" id="PTHR35011">
    <property type="entry name" value="2,3-DIKETO-L-GULONATE TRAP TRANSPORTER SMALL PERMEASE PROTEIN YIAM"/>
    <property type="match status" value="1"/>
</dbReference>
<feature type="transmembrane region" description="Helical" evidence="9">
    <location>
        <begin position="146"/>
        <end position="168"/>
    </location>
</feature>
<keyword evidence="5 9" id="KW-0812">Transmembrane</keyword>
<organism evidence="11 12">
    <name type="scientific">Amphritea opalescens</name>
    <dbReference type="NCBI Taxonomy" id="2490544"/>
    <lineage>
        <taxon>Bacteria</taxon>
        <taxon>Pseudomonadati</taxon>
        <taxon>Pseudomonadota</taxon>
        <taxon>Gammaproteobacteria</taxon>
        <taxon>Oceanospirillales</taxon>
        <taxon>Oceanospirillaceae</taxon>
        <taxon>Amphritea</taxon>
    </lineage>
</organism>
<evidence type="ECO:0000256" key="5">
    <source>
        <dbReference type="ARBA" id="ARBA00022692"/>
    </source>
</evidence>
<feature type="domain" description="Tripartite ATP-independent periplasmic transporters DctQ component" evidence="10">
    <location>
        <begin position="43"/>
        <end position="169"/>
    </location>
</feature>
<dbReference type="AlphaFoldDB" id="A0A430KM02"/>
<evidence type="ECO:0000256" key="9">
    <source>
        <dbReference type="RuleBase" id="RU369079"/>
    </source>
</evidence>